<dbReference type="Proteomes" id="UP001310387">
    <property type="component" value="Unassembled WGS sequence"/>
</dbReference>
<evidence type="ECO:0000259" key="1">
    <source>
        <dbReference type="SMART" id="SM00871"/>
    </source>
</evidence>
<dbReference type="Gene3D" id="3.20.80.10">
    <property type="entry name" value="Regulatory factor, effector binding domain"/>
    <property type="match status" value="1"/>
</dbReference>
<evidence type="ECO:0000313" key="2">
    <source>
        <dbReference type="EMBL" id="MEG3616580.1"/>
    </source>
</evidence>
<evidence type="ECO:0000313" key="3">
    <source>
        <dbReference type="Proteomes" id="UP001310387"/>
    </source>
</evidence>
<gene>
    <name evidence="2" type="ORF">V5O49_15725</name>
</gene>
<dbReference type="InterPro" id="IPR029442">
    <property type="entry name" value="GyrI-like"/>
</dbReference>
<name>A0ABU7ZBA8_9MICO</name>
<keyword evidence="3" id="KW-1185">Reference proteome</keyword>
<dbReference type="InterPro" id="IPR010499">
    <property type="entry name" value="AraC_E-bd"/>
</dbReference>
<reference evidence="2" key="1">
    <citation type="journal article" date="2024" name="Antonie Van Leeuwenhoek">
        <title>Isoptericola haloaureus sp. nov., a dimorphic actinobacterium isolated from mangrove sediments of southeast India, implicating biosaline agricultural significance through nitrogen fixation and salt tolerance genes.</title>
        <authorList>
            <person name="Prathaban M."/>
            <person name="Prathiviraj R."/>
            <person name="Ravichandran M."/>
            <person name="Natarajan S.D."/>
            <person name="Sobanaa M."/>
            <person name="Hari Krishna Kumar S."/>
            <person name="Chandrasekar V."/>
            <person name="Selvin J."/>
        </authorList>
    </citation>
    <scope>NUCLEOTIDE SEQUENCE</scope>
    <source>
        <strain evidence="2">MP1014</strain>
    </source>
</reference>
<dbReference type="RefSeq" id="WP_332903065.1">
    <property type="nucleotide sequence ID" value="NZ_JBAGLP010000120.1"/>
</dbReference>
<feature type="domain" description="AraC effector-binding" evidence="1">
    <location>
        <begin position="5"/>
        <end position="161"/>
    </location>
</feature>
<sequence>MDETHEIRLIESVEQPTFGLRQMVSQEDVPALFARVLPRVVAALENGGVQPAGPPYARYRGPMAGGFDIEIGFPLAEPADLTVADPGPGRPVSGVLPEARVVETLHDGAYDGLAATYARLETWMTEHDVHPLDQSWEFYEAGPESDPDPATWRTRIVMPVSGPAVEAG</sequence>
<proteinExistence type="predicted"/>
<comment type="caution">
    <text evidence="2">The sequence shown here is derived from an EMBL/GenBank/DDBJ whole genome shotgun (WGS) entry which is preliminary data.</text>
</comment>
<dbReference type="EMBL" id="JBAGLP010000120">
    <property type="protein sequence ID" value="MEG3616580.1"/>
    <property type="molecule type" value="Genomic_DNA"/>
</dbReference>
<reference evidence="2" key="2">
    <citation type="submission" date="2024-02" db="EMBL/GenBank/DDBJ databases">
        <authorList>
            <person name="Prathaban M."/>
            <person name="Mythili R."/>
            <person name="Sharmila Devi N."/>
            <person name="Sobanaa M."/>
            <person name="Prathiviraj R."/>
            <person name="Selvin J."/>
        </authorList>
    </citation>
    <scope>NUCLEOTIDE SEQUENCE</scope>
    <source>
        <strain evidence="2">MP1014</strain>
    </source>
</reference>
<dbReference type="Pfam" id="PF06445">
    <property type="entry name" value="GyrI-like"/>
    <property type="match status" value="1"/>
</dbReference>
<organism evidence="2 3">
    <name type="scientific">Isoptericola haloaureus</name>
    <dbReference type="NCBI Taxonomy" id="1542902"/>
    <lineage>
        <taxon>Bacteria</taxon>
        <taxon>Bacillati</taxon>
        <taxon>Actinomycetota</taxon>
        <taxon>Actinomycetes</taxon>
        <taxon>Micrococcales</taxon>
        <taxon>Promicromonosporaceae</taxon>
        <taxon>Isoptericola</taxon>
    </lineage>
</organism>
<accession>A0ABU7ZBA8</accession>
<protein>
    <submittedName>
        <fullName evidence="2">GyrI-like domain-containing protein</fullName>
    </submittedName>
</protein>
<dbReference type="SMART" id="SM00871">
    <property type="entry name" value="AraC_E_bind"/>
    <property type="match status" value="1"/>
</dbReference>
<dbReference type="SUPFAM" id="SSF55136">
    <property type="entry name" value="Probable bacterial effector-binding domain"/>
    <property type="match status" value="1"/>
</dbReference>
<dbReference type="InterPro" id="IPR011256">
    <property type="entry name" value="Reg_factor_effector_dom_sf"/>
</dbReference>